<keyword evidence="2" id="KW-1003">Cell membrane</keyword>
<dbReference type="EMBL" id="CP053586">
    <property type="protein sequence ID" value="WNZ25348.1"/>
    <property type="molecule type" value="Genomic_DNA"/>
</dbReference>
<evidence type="ECO:0000256" key="3">
    <source>
        <dbReference type="ARBA" id="ARBA00022692"/>
    </source>
</evidence>
<accession>A0AA96WHF6</accession>
<gene>
    <name evidence="7" type="ORF">HJG54_22510</name>
</gene>
<dbReference type="GO" id="GO:0005886">
    <property type="term" value="C:plasma membrane"/>
    <property type="evidence" value="ECO:0007669"/>
    <property type="project" value="UniProtKB-SubCell"/>
</dbReference>
<feature type="transmembrane region" description="Helical" evidence="6">
    <location>
        <begin position="100"/>
        <end position="118"/>
    </location>
</feature>
<reference evidence="7" key="1">
    <citation type="submission" date="2020-05" db="EMBL/GenBank/DDBJ databases">
        <authorList>
            <person name="Zhu T."/>
            <person name="Keshari N."/>
            <person name="Lu X."/>
        </authorList>
    </citation>
    <scope>NUCLEOTIDE SEQUENCE</scope>
    <source>
        <strain evidence="7">NK1-12</strain>
    </source>
</reference>
<keyword evidence="5 6" id="KW-0472">Membrane</keyword>
<keyword evidence="4 6" id="KW-1133">Transmembrane helix</keyword>
<evidence type="ECO:0000256" key="5">
    <source>
        <dbReference type="ARBA" id="ARBA00023136"/>
    </source>
</evidence>
<evidence type="ECO:0000256" key="2">
    <source>
        <dbReference type="ARBA" id="ARBA00022475"/>
    </source>
</evidence>
<feature type="transmembrane region" description="Helical" evidence="6">
    <location>
        <begin position="130"/>
        <end position="147"/>
    </location>
</feature>
<evidence type="ECO:0000256" key="6">
    <source>
        <dbReference type="SAM" id="Phobius"/>
    </source>
</evidence>
<feature type="transmembrane region" description="Helical" evidence="6">
    <location>
        <begin position="35"/>
        <end position="56"/>
    </location>
</feature>
<dbReference type="RefSeq" id="WP_316431493.1">
    <property type="nucleotide sequence ID" value="NZ_CP053586.1"/>
</dbReference>
<dbReference type="Pfam" id="PF06146">
    <property type="entry name" value="PsiE"/>
    <property type="match status" value="1"/>
</dbReference>
<evidence type="ECO:0000256" key="4">
    <source>
        <dbReference type="ARBA" id="ARBA00022989"/>
    </source>
</evidence>
<feature type="transmembrane region" description="Helical" evidence="6">
    <location>
        <begin position="71"/>
        <end position="88"/>
    </location>
</feature>
<dbReference type="AlphaFoldDB" id="A0AA96WHF6"/>
<proteinExistence type="predicted"/>
<keyword evidence="3 6" id="KW-0812">Transmembrane</keyword>
<evidence type="ECO:0000256" key="1">
    <source>
        <dbReference type="ARBA" id="ARBA00004651"/>
    </source>
</evidence>
<evidence type="ECO:0000313" key="7">
    <source>
        <dbReference type="EMBL" id="WNZ25348.1"/>
    </source>
</evidence>
<organism evidence="7">
    <name type="scientific">Leptolyngbya sp. NK1-12</name>
    <dbReference type="NCBI Taxonomy" id="2547451"/>
    <lineage>
        <taxon>Bacteria</taxon>
        <taxon>Bacillati</taxon>
        <taxon>Cyanobacteriota</taxon>
        <taxon>Cyanophyceae</taxon>
        <taxon>Leptolyngbyales</taxon>
        <taxon>Leptolyngbyaceae</taxon>
        <taxon>Leptolyngbya group</taxon>
        <taxon>Leptolyngbya</taxon>
    </lineage>
</organism>
<comment type="subcellular location">
    <subcellularLocation>
        <location evidence="1">Cell membrane</location>
        <topology evidence="1">Multi-pass membrane protein</topology>
    </subcellularLocation>
</comment>
<protein>
    <submittedName>
        <fullName evidence="7">Phosphate-starvation-inducible PsiE family protein</fullName>
    </submittedName>
</protein>
<dbReference type="InterPro" id="IPR020948">
    <property type="entry name" value="P_starv_induced_PsiE-like"/>
</dbReference>
<name>A0AA96WHF6_9CYAN</name>
<sequence>MISPWEKLSKKVSKAGQDENFLGVAHWVENIAAKVLAVALSLVILISLTDLVILLVRDLMADPVGFFDKTLIDIFGLFLNILIALELLENITAYLKKHVVQVELVIVTSLIAVARKIIIFDFSKYNNLDLLALGGAILALSVSYLLIKRTNRNMKNERQ</sequence>